<accession>A0AAU9V0B1</accession>
<comment type="caution">
    <text evidence="1">The sequence shown here is derived from an EMBL/GenBank/DDBJ whole genome shotgun (WGS) entry which is preliminary data.</text>
</comment>
<gene>
    <name evidence="1" type="ORF">EEDITHA_LOCUS19276</name>
</gene>
<evidence type="ECO:0000313" key="2">
    <source>
        <dbReference type="Proteomes" id="UP001153954"/>
    </source>
</evidence>
<evidence type="ECO:0000313" key="1">
    <source>
        <dbReference type="EMBL" id="CAH2104953.1"/>
    </source>
</evidence>
<reference evidence="1" key="1">
    <citation type="submission" date="2022-03" db="EMBL/GenBank/DDBJ databases">
        <authorList>
            <person name="Tunstrom K."/>
        </authorList>
    </citation>
    <scope>NUCLEOTIDE SEQUENCE</scope>
</reference>
<sequence length="267" mass="29202">MHLRITPPRGGGYVGLAGTQNVSEYPLKPRGAPAVGSLMRATFAYRALAGTVLTSASRSRSAASFKAMTSSQKEVTADQHLSLPSMQRIKLDNERSPPITVIRAWRWGPRGGALLESVTRRVYRYATLVTGRCGFPSCNLMQVLTKAPVPGKYLRQSEGQHPVPPSDPATKMWTYSVHRRGYGTLTTYYINSADNRWGGRWRREGVIEGAGDRIETPYRKASFGRLTILASHTSIKVLQGVASLLTAQEGGLYPALCIDLKGPHGVF</sequence>
<protein>
    <submittedName>
        <fullName evidence="1">Uncharacterized protein</fullName>
    </submittedName>
</protein>
<organism evidence="1 2">
    <name type="scientific">Euphydryas editha</name>
    <name type="common">Edith's checkerspot</name>
    <dbReference type="NCBI Taxonomy" id="104508"/>
    <lineage>
        <taxon>Eukaryota</taxon>
        <taxon>Metazoa</taxon>
        <taxon>Ecdysozoa</taxon>
        <taxon>Arthropoda</taxon>
        <taxon>Hexapoda</taxon>
        <taxon>Insecta</taxon>
        <taxon>Pterygota</taxon>
        <taxon>Neoptera</taxon>
        <taxon>Endopterygota</taxon>
        <taxon>Lepidoptera</taxon>
        <taxon>Glossata</taxon>
        <taxon>Ditrysia</taxon>
        <taxon>Papilionoidea</taxon>
        <taxon>Nymphalidae</taxon>
        <taxon>Nymphalinae</taxon>
        <taxon>Euphydryas</taxon>
    </lineage>
</organism>
<keyword evidence="2" id="KW-1185">Reference proteome</keyword>
<dbReference type="Proteomes" id="UP001153954">
    <property type="component" value="Unassembled WGS sequence"/>
</dbReference>
<name>A0AAU9V0B1_EUPED</name>
<dbReference type="AlphaFoldDB" id="A0AAU9V0B1"/>
<proteinExistence type="predicted"/>
<dbReference type="EMBL" id="CAKOGL010000027">
    <property type="protein sequence ID" value="CAH2104953.1"/>
    <property type="molecule type" value="Genomic_DNA"/>
</dbReference>